<gene>
    <name evidence="2" type="ORF">B0I24_10512</name>
    <name evidence="3" type="ORF">CWE07_07655</name>
</gene>
<dbReference type="Pfam" id="PF03091">
    <property type="entry name" value="CutA1"/>
    <property type="match status" value="1"/>
</dbReference>
<dbReference type="EMBL" id="QLMD01000005">
    <property type="protein sequence ID" value="RAJ98262.1"/>
    <property type="molecule type" value="Genomic_DNA"/>
</dbReference>
<evidence type="ECO:0000313" key="2">
    <source>
        <dbReference type="EMBL" id="RAJ98262.1"/>
    </source>
</evidence>
<evidence type="ECO:0000313" key="3">
    <source>
        <dbReference type="EMBL" id="RUO24904.1"/>
    </source>
</evidence>
<dbReference type="GO" id="GO:0010038">
    <property type="term" value="P:response to metal ion"/>
    <property type="evidence" value="ECO:0007669"/>
    <property type="project" value="InterPro"/>
</dbReference>
<dbReference type="Gene3D" id="3.30.70.120">
    <property type="match status" value="1"/>
</dbReference>
<evidence type="ECO:0000256" key="1">
    <source>
        <dbReference type="ARBA" id="ARBA00010169"/>
    </source>
</evidence>
<dbReference type="AlphaFoldDB" id="A0A327WY24"/>
<name>A0A327WY24_9GAMM</name>
<dbReference type="PANTHER" id="PTHR23419">
    <property type="entry name" value="DIVALENT CATION TOLERANCE CUTA-RELATED"/>
    <property type="match status" value="1"/>
</dbReference>
<dbReference type="InterPro" id="IPR011322">
    <property type="entry name" value="N-reg_PII-like_a/b"/>
</dbReference>
<dbReference type="OrthoDB" id="37622at2"/>
<evidence type="ECO:0000313" key="4">
    <source>
        <dbReference type="Proteomes" id="UP000249203"/>
    </source>
</evidence>
<dbReference type="GO" id="GO:0005507">
    <property type="term" value="F:copper ion binding"/>
    <property type="evidence" value="ECO:0007669"/>
    <property type="project" value="TreeGrafter"/>
</dbReference>
<comment type="caution">
    <text evidence="2">The sequence shown here is derived from an EMBL/GenBank/DDBJ whole genome shotgun (WGS) entry which is preliminary data.</text>
</comment>
<dbReference type="Proteomes" id="UP000287865">
    <property type="component" value="Unassembled WGS sequence"/>
</dbReference>
<dbReference type="PANTHER" id="PTHR23419:SF8">
    <property type="entry name" value="FI09726P"/>
    <property type="match status" value="1"/>
</dbReference>
<protein>
    <submittedName>
        <fullName evidence="2">Divalent cation tolerance protein</fullName>
    </submittedName>
    <submittedName>
        <fullName evidence="3">Divalent-cation tolerance protein CutA</fullName>
    </submittedName>
</protein>
<reference evidence="2 4" key="2">
    <citation type="submission" date="2018-06" db="EMBL/GenBank/DDBJ databases">
        <title>Genomic Encyclopedia of Type Strains, Phase III (KMG-III): the genomes of soil and plant-associated and newly described type strains.</title>
        <authorList>
            <person name="Whitman W."/>
        </authorList>
    </citation>
    <scope>NUCLEOTIDE SEQUENCE [LARGE SCALE GENOMIC DNA]</scope>
    <source>
        <strain evidence="2 4">CGMCC 1.15366</strain>
    </source>
</reference>
<dbReference type="Proteomes" id="UP000249203">
    <property type="component" value="Unassembled WGS sequence"/>
</dbReference>
<dbReference type="RefSeq" id="WP_111569118.1">
    <property type="nucleotide sequence ID" value="NZ_PIPK01000005.1"/>
</dbReference>
<sequence>MPVTHDIIMVFCTTPSRAVAEQIAQTLVAKKLAACVNIVAGVESVYAWEGKIEQQQEFLLLAKTTAANYERLEATILSLHPYDTPEIIASPIQHGLTDYLTWVAATTGNNN</sequence>
<organism evidence="2 4">
    <name type="scientific">Aliidiomarina maris</name>
    <dbReference type="NCBI Taxonomy" id="531312"/>
    <lineage>
        <taxon>Bacteria</taxon>
        <taxon>Pseudomonadati</taxon>
        <taxon>Pseudomonadota</taxon>
        <taxon>Gammaproteobacteria</taxon>
        <taxon>Alteromonadales</taxon>
        <taxon>Idiomarinaceae</taxon>
        <taxon>Aliidiomarina</taxon>
    </lineage>
</organism>
<dbReference type="InterPro" id="IPR015867">
    <property type="entry name" value="N-reg_PII/ATP_PRibTrfase_C"/>
</dbReference>
<dbReference type="SUPFAM" id="SSF54913">
    <property type="entry name" value="GlnB-like"/>
    <property type="match status" value="1"/>
</dbReference>
<accession>A0A327WY24</accession>
<evidence type="ECO:0000313" key="5">
    <source>
        <dbReference type="Proteomes" id="UP000287865"/>
    </source>
</evidence>
<dbReference type="InterPro" id="IPR004323">
    <property type="entry name" value="Ion_tolerance_CutA"/>
</dbReference>
<proteinExistence type="inferred from homology"/>
<keyword evidence="5" id="KW-1185">Reference proteome</keyword>
<reference evidence="3 5" key="1">
    <citation type="journal article" date="2018" name="Front. Microbiol.">
        <title>Genome-Based Analysis Reveals the Taxonomy and Diversity of the Family Idiomarinaceae.</title>
        <authorList>
            <person name="Liu Y."/>
            <person name="Lai Q."/>
            <person name="Shao Z."/>
        </authorList>
    </citation>
    <scope>NUCLEOTIDE SEQUENCE [LARGE SCALE GENOMIC DNA]</scope>
    <source>
        <strain evidence="3 5">CF12-14</strain>
    </source>
</reference>
<comment type="similarity">
    <text evidence="1">Belongs to the CutA family.</text>
</comment>
<dbReference type="EMBL" id="PIPK01000005">
    <property type="protein sequence ID" value="RUO24904.1"/>
    <property type="molecule type" value="Genomic_DNA"/>
</dbReference>